<reference evidence="3 4" key="1">
    <citation type="submission" date="2019-08" db="EMBL/GenBank/DDBJ databases">
        <title>Sphingorhabdus soil sp. nov., isolated from arctic soil.</title>
        <authorList>
            <person name="Liu Y."/>
        </authorList>
    </citation>
    <scope>NUCLEOTIDE SEQUENCE [LARGE SCALE GENOMIC DNA]</scope>
    <source>
        <strain evidence="3 4">D-2Q-5-6</strain>
    </source>
</reference>
<dbReference type="SUPFAM" id="SSF56601">
    <property type="entry name" value="beta-lactamase/transpeptidase-like"/>
    <property type="match status" value="1"/>
</dbReference>
<evidence type="ECO:0000313" key="3">
    <source>
        <dbReference type="EMBL" id="TXC73620.1"/>
    </source>
</evidence>
<organism evidence="3 4">
    <name type="scientific">Flavisphingopyxis soli</name>
    <dbReference type="NCBI Taxonomy" id="2601267"/>
    <lineage>
        <taxon>Bacteria</taxon>
        <taxon>Pseudomonadati</taxon>
        <taxon>Pseudomonadota</taxon>
        <taxon>Alphaproteobacteria</taxon>
        <taxon>Sphingomonadales</taxon>
        <taxon>Sphingopyxidaceae</taxon>
        <taxon>Flavisphingopyxis</taxon>
    </lineage>
</organism>
<protein>
    <submittedName>
        <fullName evidence="3">Serine hydrolase</fullName>
    </submittedName>
</protein>
<keyword evidence="3" id="KW-0378">Hydrolase</keyword>
<evidence type="ECO:0000313" key="4">
    <source>
        <dbReference type="Proteomes" id="UP000321129"/>
    </source>
</evidence>
<dbReference type="Proteomes" id="UP000321129">
    <property type="component" value="Unassembled WGS sequence"/>
</dbReference>
<sequence>MKNKSIALASLGLAAIAATLATTALAVPRSVTSVEAPTSTQTAPLMAIPADRDRAAVTRTVDALFAGDDMGETRALLVLQDGKPIIERYAPGFGPDSKLISWSMAKTVTAILAGMMVADGKLSLDAPVPIPAWQRPGDPRGAITLRNLLHMSSGIQHVEEGDPVYDSDTVRMLFLGGSADMAAYAEGQPLAAQPDEVYNYSSATSVIVADILARALTPSRDPTARRDAMLRYLNGRLMQPAGIASLTPEFDAAGTMIGGSIMHATARDFARIGELLRNDGFTGADGKGTRLLPHSWVDFMQTSAPTDAGYGGHLWLNKPRPPGSGKALWPGEGPSDIFAMLGHQGQYVVVSPSRRLTIVRLGISTKDQIPHVRDAIRDLTNTL</sequence>
<dbReference type="InterPro" id="IPR012338">
    <property type="entry name" value="Beta-lactam/transpept-like"/>
</dbReference>
<dbReference type="PANTHER" id="PTHR43283:SF7">
    <property type="entry name" value="BETA-LACTAMASE-RELATED DOMAIN-CONTAINING PROTEIN"/>
    <property type="match status" value="1"/>
</dbReference>
<dbReference type="Pfam" id="PF00144">
    <property type="entry name" value="Beta-lactamase"/>
    <property type="match status" value="1"/>
</dbReference>
<dbReference type="RefSeq" id="WP_147121456.1">
    <property type="nucleotide sequence ID" value="NZ_VOPY01000001.1"/>
</dbReference>
<evidence type="ECO:0000256" key="1">
    <source>
        <dbReference type="SAM" id="SignalP"/>
    </source>
</evidence>
<accession>A0A5C6UM83</accession>
<feature type="signal peptide" evidence="1">
    <location>
        <begin position="1"/>
        <end position="26"/>
    </location>
</feature>
<dbReference type="EMBL" id="VOPY01000001">
    <property type="protein sequence ID" value="TXC73620.1"/>
    <property type="molecule type" value="Genomic_DNA"/>
</dbReference>
<name>A0A5C6UM83_9SPHN</name>
<dbReference type="GO" id="GO:0016787">
    <property type="term" value="F:hydrolase activity"/>
    <property type="evidence" value="ECO:0007669"/>
    <property type="project" value="UniProtKB-KW"/>
</dbReference>
<dbReference type="InterPro" id="IPR050789">
    <property type="entry name" value="Diverse_Enzym_Activities"/>
</dbReference>
<keyword evidence="1" id="KW-0732">Signal</keyword>
<dbReference type="InterPro" id="IPR001466">
    <property type="entry name" value="Beta-lactam-related"/>
</dbReference>
<feature type="domain" description="Beta-lactamase-related" evidence="2">
    <location>
        <begin position="75"/>
        <end position="361"/>
    </location>
</feature>
<dbReference type="AlphaFoldDB" id="A0A5C6UM83"/>
<dbReference type="Gene3D" id="3.40.710.10">
    <property type="entry name" value="DD-peptidase/beta-lactamase superfamily"/>
    <property type="match status" value="1"/>
</dbReference>
<gene>
    <name evidence="3" type="ORF">FSZ31_02435</name>
</gene>
<dbReference type="OrthoDB" id="9814204at2"/>
<keyword evidence="4" id="KW-1185">Reference proteome</keyword>
<evidence type="ECO:0000259" key="2">
    <source>
        <dbReference type="Pfam" id="PF00144"/>
    </source>
</evidence>
<feature type="chain" id="PRO_5022836000" evidence="1">
    <location>
        <begin position="27"/>
        <end position="383"/>
    </location>
</feature>
<dbReference type="PANTHER" id="PTHR43283">
    <property type="entry name" value="BETA-LACTAMASE-RELATED"/>
    <property type="match status" value="1"/>
</dbReference>
<comment type="caution">
    <text evidence="3">The sequence shown here is derived from an EMBL/GenBank/DDBJ whole genome shotgun (WGS) entry which is preliminary data.</text>
</comment>
<proteinExistence type="predicted"/>